<dbReference type="VEuPathDB" id="AmoebaDB:DDB_G0277023"/>
<organism evidence="2 3">
    <name type="scientific">Dictyostelium discoideum</name>
    <name type="common">Social amoeba</name>
    <dbReference type="NCBI Taxonomy" id="44689"/>
    <lineage>
        <taxon>Eukaryota</taxon>
        <taxon>Amoebozoa</taxon>
        <taxon>Evosea</taxon>
        <taxon>Eumycetozoa</taxon>
        <taxon>Dictyostelia</taxon>
        <taxon>Dictyosteliales</taxon>
        <taxon>Dictyosteliaceae</taxon>
        <taxon>Dictyostelium</taxon>
    </lineage>
</organism>
<keyword evidence="1" id="KW-1133">Transmembrane helix</keyword>
<feature type="transmembrane region" description="Helical" evidence="1">
    <location>
        <begin position="105"/>
        <end position="125"/>
    </location>
</feature>
<accession>Q550U0</accession>
<feature type="transmembrane region" description="Helical" evidence="1">
    <location>
        <begin position="157"/>
        <end position="177"/>
    </location>
</feature>
<keyword evidence="1" id="KW-0812">Transmembrane</keyword>
<dbReference type="InParanoid" id="Q550U0"/>
<dbReference type="PaxDb" id="44689-DDB0217867"/>
<reference evidence="2 3" key="1">
    <citation type="journal article" date="2005" name="Nature">
        <title>The genome of the social amoeba Dictyostelium discoideum.</title>
        <authorList>
            <consortium name="The Dictyostelium discoideum Sequencing Consortium"/>
            <person name="Eichinger L."/>
            <person name="Pachebat J.A."/>
            <person name="Glockner G."/>
            <person name="Rajandream M.A."/>
            <person name="Sucgang R."/>
            <person name="Berriman M."/>
            <person name="Song J."/>
            <person name="Olsen R."/>
            <person name="Szafranski K."/>
            <person name="Xu Q."/>
            <person name="Tunggal B."/>
            <person name="Kummerfeld S."/>
            <person name="Madera M."/>
            <person name="Konfortov B.A."/>
            <person name="Rivero F."/>
            <person name="Bankier A.T."/>
            <person name="Lehmann R."/>
            <person name="Hamlin N."/>
            <person name="Davies R."/>
            <person name="Gaudet P."/>
            <person name="Fey P."/>
            <person name="Pilcher K."/>
            <person name="Chen G."/>
            <person name="Saunders D."/>
            <person name="Sodergren E."/>
            <person name="Davis P."/>
            <person name="Kerhornou A."/>
            <person name="Nie X."/>
            <person name="Hall N."/>
            <person name="Anjard C."/>
            <person name="Hemphill L."/>
            <person name="Bason N."/>
            <person name="Farbrother P."/>
            <person name="Desany B."/>
            <person name="Just E."/>
            <person name="Morio T."/>
            <person name="Rost R."/>
            <person name="Churcher C."/>
            <person name="Cooper J."/>
            <person name="Haydock S."/>
            <person name="van Driessche N."/>
            <person name="Cronin A."/>
            <person name="Goodhead I."/>
            <person name="Muzny D."/>
            <person name="Mourier T."/>
            <person name="Pain A."/>
            <person name="Lu M."/>
            <person name="Harper D."/>
            <person name="Lindsay R."/>
            <person name="Hauser H."/>
            <person name="James K."/>
            <person name="Quiles M."/>
            <person name="Madan Babu M."/>
            <person name="Saito T."/>
            <person name="Buchrieser C."/>
            <person name="Wardroper A."/>
            <person name="Felder M."/>
            <person name="Thangavelu M."/>
            <person name="Johnson D."/>
            <person name="Knights A."/>
            <person name="Loulseged H."/>
            <person name="Mungall K."/>
            <person name="Oliver K."/>
            <person name="Price C."/>
            <person name="Quail M.A."/>
            <person name="Urushihara H."/>
            <person name="Hernandez J."/>
            <person name="Rabbinowitsch E."/>
            <person name="Steffen D."/>
            <person name="Sanders M."/>
            <person name="Ma J."/>
            <person name="Kohara Y."/>
            <person name="Sharp S."/>
            <person name="Simmonds M."/>
            <person name="Spiegler S."/>
            <person name="Tivey A."/>
            <person name="Sugano S."/>
            <person name="White B."/>
            <person name="Walker D."/>
            <person name="Woodward J."/>
            <person name="Winckler T."/>
            <person name="Tanaka Y."/>
            <person name="Shaulsky G."/>
            <person name="Schleicher M."/>
            <person name="Weinstock G."/>
            <person name="Rosenthal A."/>
            <person name="Cox E.C."/>
            <person name="Chisholm R.L."/>
            <person name="Gibbs R."/>
            <person name="Loomis W.F."/>
            <person name="Platzer M."/>
            <person name="Kay R.R."/>
            <person name="Williams J."/>
            <person name="Dear P.H."/>
            <person name="Noegel A.A."/>
            <person name="Barrell B."/>
            <person name="Kuspa A."/>
        </authorList>
    </citation>
    <scope>NUCLEOTIDE SEQUENCE [LARGE SCALE GENOMIC DNA]</scope>
    <source>
        <strain evidence="2 3">AX4</strain>
    </source>
</reference>
<dbReference type="PhylomeDB" id="Q550U0"/>
<dbReference type="FunCoup" id="Q550U0">
    <property type="interactions" value="161"/>
</dbReference>
<dbReference type="HOGENOM" id="CLU_786248_0_0_1"/>
<evidence type="ECO:0000313" key="2">
    <source>
        <dbReference type="EMBL" id="EAL69013.1"/>
    </source>
</evidence>
<dbReference type="RefSeq" id="XP_642842.1">
    <property type="nucleotide sequence ID" value="XM_637750.1"/>
</dbReference>
<dbReference type="dictyBase" id="DDB_G0277023"/>
<feature type="transmembrane region" description="Helical" evidence="1">
    <location>
        <begin position="201"/>
        <end position="227"/>
    </location>
</feature>
<dbReference type="Proteomes" id="UP000002195">
    <property type="component" value="Unassembled WGS sequence"/>
</dbReference>
<feature type="transmembrane region" description="Helical" evidence="1">
    <location>
        <begin position="21"/>
        <end position="42"/>
    </location>
</feature>
<dbReference type="KEGG" id="ddi:DDB_G0277023"/>
<dbReference type="AlphaFoldDB" id="Q550U0"/>
<comment type="caution">
    <text evidence="2">The sequence shown here is derived from an EMBL/GenBank/DDBJ whole genome shotgun (WGS) entry which is preliminary data.</text>
</comment>
<keyword evidence="3" id="KW-1185">Reference proteome</keyword>
<dbReference type="GeneID" id="8620706"/>
<keyword evidence="1" id="KW-0472">Membrane</keyword>
<sequence>MDNHFSFEFSSYLKKCQPKPFRIYIQMAIGVILMILTEAGFFKGFEKFVAIGCSLPNQKDSNEMNIDNCFNNDLLVTKCINNYYNTGSNYSLAFNVGGKSDKYNGLIGTILVILFITFLSTFQTAQYFQSVKRKRIQDVLSGSLILIDGNKRNEKKVTIFLLVTGIGYICSKIMWLLNRYDIYSEIECSGDTYYLEFEKSLFSYISGIVMGSIGYLIIPGVFLMGWLNYLSELEFKKLAENLSKISLEKINEIYIFDMDKYNKLLNSTLKKRYSNDKNFILFLKCNTFKFWKTSTSEIVEILLLHKESSPDEFKSIQTKNIKSTFLNENRINDNLIQNQYL</sequence>
<proteinExistence type="predicted"/>
<evidence type="ECO:0000313" key="3">
    <source>
        <dbReference type="Proteomes" id="UP000002195"/>
    </source>
</evidence>
<dbReference type="EMBL" id="AAFI02000019">
    <property type="protein sequence ID" value="EAL69013.1"/>
    <property type="molecule type" value="Genomic_DNA"/>
</dbReference>
<dbReference type="OMA" id="YLAMKIS"/>
<name>Q550U0_DICDI</name>
<evidence type="ECO:0000256" key="1">
    <source>
        <dbReference type="SAM" id="Phobius"/>
    </source>
</evidence>
<protein>
    <submittedName>
        <fullName evidence="2">Uncharacterized protein</fullName>
    </submittedName>
</protein>
<gene>
    <name evidence="2" type="ORF">DDB_G0277023</name>
</gene>